<accession>A0A1H2TGG7</accession>
<keyword evidence="3" id="KW-1185">Reference proteome</keyword>
<dbReference type="RefSeq" id="WP_092679971.1">
    <property type="nucleotide sequence ID" value="NZ_FNMZ01000001.1"/>
</dbReference>
<feature type="region of interest" description="Disordered" evidence="1">
    <location>
        <begin position="113"/>
        <end position="174"/>
    </location>
</feature>
<dbReference type="Pfam" id="PF04386">
    <property type="entry name" value="SspB"/>
    <property type="match status" value="1"/>
</dbReference>
<proteinExistence type="predicted"/>
<evidence type="ECO:0000256" key="1">
    <source>
        <dbReference type="SAM" id="MobiDB-lite"/>
    </source>
</evidence>
<feature type="compositionally biased region" description="Acidic residues" evidence="1">
    <location>
        <begin position="136"/>
        <end position="146"/>
    </location>
</feature>
<organism evidence="2 3">
    <name type="scientific">Albimonas donghaensis</name>
    <dbReference type="NCBI Taxonomy" id="356660"/>
    <lineage>
        <taxon>Bacteria</taxon>
        <taxon>Pseudomonadati</taxon>
        <taxon>Pseudomonadota</taxon>
        <taxon>Alphaproteobacteria</taxon>
        <taxon>Rhodobacterales</taxon>
        <taxon>Paracoccaceae</taxon>
        <taxon>Albimonas</taxon>
    </lineage>
</organism>
<evidence type="ECO:0008006" key="4">
    <source>
        <dbReference type="Google" id="ProtNLM"/>
    </source>
</evidence>
<dbReference type="Gene3D" id="2.30.30.220">
    <property type="entry name" value="SspB-like"/>
    <property type="match status" value="1"/>
</dbReference>
<protein>
    <recommendedName>
        <fullName evidence="4">Stringent starvation protein B</fullName>
    </recommendedName>
</protein>
<dbReference type="STRING" id="356660.SAMN05444336_101989"/>
<dbReference type="InterPro" id="IPR007481">
    <property type="entry name" value="SspB"/>
</dbReference>
<evidence type="ECO:0000313" key="3">
    <source>
        <dbReference type="Proteomes" id="UP000199118"/>
    </source>
</evidence>
<sequence length="174" mass="18863">MSSDPLDYGRLMQHALRGVVREALGVAAETGLPGEHHFYVSFDTSHPGVSMPDWLAAQYPEELTIVLQHEYWDLAVTQERFSVGLSFSERPAMLTVPFDAILTFVDPHAEFGLKFDPQEGDEDDEDGVLLTAPGGFDDDEDDDGDGPDGGPGGGEKPRPAGGGEVVSLDRFRKS</sequence>
<dbReference type="SUPFAM" id="SSF101738">
    <property type="entry name" value="SspB-like"/>
    <property type="match status" value="1"/>
</dbReference>
<dbReference type="OrthoDB" id="9800412at2"/>
<name>A0A1H2TGG7_9RHOB</name>
<feature type="compositionally biased region" description="Gly residues" evidence="1">
    <location>
        <begin position="147"/>
        <end position="164"/>
    </location>
</feature>
<feature type="compositionally biased region" description="Acidic residues" evidence="1">
    <location>
        <begin position="118"/>
        <end position="127"/>
    </location>
</feature>
<reference evidence="2 3" key="1">
    <citation type="submission" date="2016-10" db="EMBL/GenBank/DDBJ databases">
        <authorList>
            <person name="de Groot N.N."/>
        </authorList>
    </citation>
    <scope>NUCLEOTIDE SEQUENCE [LARGE SCALE GENOMIC DNA]</scope>
    <source>
        <strain evidence="2 3">DSM 17890</strain>
    </source>
</reference>
<dbReference type="EMBL" id="FNMZ01000001">
    <property type="protein sequence ID" value="SDW43011.1"/>
    <property type="molecule type" value="Genomic_DNA"/>
</dbReference>
<dbReference type="Proteomes" id="UP000199118">
    <property type="component" value="Unassembled WGS sequence"/>
</dbReference>
<dbReference type="AlphaFoldDB" id="A0A1H2TGG7"/>
<dbReference type="InterPro" id="IPR036760">
    <property type="entry name" value="SspB-like_sf"/>
</dbReference>
<gene>
    <name evidence="2" type="ORF">SAMN05444336_101989</name>
</gene>
<evidence type="ECO:0000313" key="2">
    <source>
        <dbReference type="EMBL" id="SDW43011.1"/>
    </source>
</evidence>